<reference evidence="3" key="1">
    <citation type="submission" date="2022-01" db="EMBL/GenBank/DDBJ databases">
        <title>Corynebacterium sp. nov isolated from isolated from the feces of the greater white-fronted geese (Anser albifrons) at Poyang Lake, PR China.</title>
        <authorList>
            <person name="Liu Q."/>
        </authorList>
    </citation>
    <scope>NUCLEOTIDE SEQUENCE</scope>
    <source>
        <strain evidence="3">JCM 32435</strain>
    </source>
</reference>
<dbReference type="PROSITE" id="PS51729">
    <property type="entry name" value="GNAT_YJDJ"/>
    <property type="match status" value="1"/>
</dbReference>
<organism evidence="3 4">
    <name type="scientific">Corynebacterium uropygiale</name>
    <dbReference type="NCBI Taxonomy" id="1775911"/>
    <lineage>
        <taxon>Bacteria</taxon>
        <taxon>Bacillati</taxon>
        <taxon>Actinomycetota</taxon>
        <taxon>Actinomycetes</taxon>
        <taxon>Mycobacteriales</taxon>
        <taxon>Corynebacteriaceae</taxon>
        <taxon>Corynebacterium</taxon>
    </lineage>
</organism>
<dbReference type="InterPro" id="IPR016181">
    <property type="entry name" value="Acyl_CoA_acyltransferase"/>
</dbReference>
<dbReference type="PROSITE" id="PS51186">
    <property type="entry name" value="GNAT"/>
    <property type="match status" value="1"/>
</dbReference>
<dbReference type="AlphaFoldDB" id="A0A9X1U7T2"/>
<gene>
    <name evidence="3" type="ORF">L1O03_07765</name>
</gene>
<protein>
    <submittedName>
        <fullName evidence="3">N-acetyltransferase</fullName>
    </submittedName>
</protein>
<feature type="domain" description="N-acetyltransferase" evidence="2">
    <location>
        <begin position="12"/>
        <end position="100"/>
    </location>
</feature>
<dbReference type="Gene3D" id="3.40.630.30">
    <property type="match status" value="1"/>
</dbReference>
<dbReference type="InterPro" id="IPR000182">
    <property type="entry name" value="GNAT_dom"/>
</dbReference>
<sequence>MSPSPESSATVLHEPEKARFVLLVDGAEAGVAEYRSDGTRRDVYHTEILPEFQGQGLSTPLIEAVLEDTAAQGLRLIPSCSAVAHALTKEKFARFRELLERA</sequence>
<dbReference type="Proteomes" id="UP001139336">
    <property type="component" value="Unassembled WGS sequence"/>
</dbReference>
<dbReference type="Pfam" id="PF14542">
    <property type="entry name" value="Acetyltransf_CG"/>
    <property type="match status" value="1"/>
</dbReference>
<dbReference type="InterPro" id="IPR031165">
    <property type="entry name" value="GNAT_YJDJ"/>
</dbReference>
<dbReference type="SUPFAM" id="SSF55729">
    <property type="entry name" value="Acyl-CoA N-acyltransferases (Nat)"/>
    <property type="match status" value="1"/>
</dbReference>
<evidence type="ECO:0000313" key="3">
    <source>
        <dbReference type="EMBL" id="MCF4007072.1"/>
    </source>
</evidence>
<keyword evidence="4" id="KW-1185">Reference proteome</keyword>
<evidence type="ECO:0000259" key="1">
    <source>
        <dbReference type="PROSITE" id="PS51186"/>
    </source>
</evidence>
<dbReference type="RefSeq" id="WP_236119220.1">
    <property type="nucleotide sequence ID" value="NZ_JAKGSI010000004.1"/>
</dbReference>
<feature type="domain" description="N-acetyltransferase" evidence="1">
    <location>
        <begin position="1"/>
        <end position="102"/>
    </location>
</feature>
<accession>A0A9X1U7T2</accession>
<comment type="caution">
    <text evidence="3">The sequence shown here is derived from an EMBL/GenBank/DDBJ whole genome shotgun (WGS) entry which is preliminary data.</text>
</comment>
<evidence type="ECO:0000259" key="2">
    <source>
        <dbReference type="PROSITE" id="PS51729"/>
    </source>
</evidence>
<evidence type="ECO:0000313" key="4">
    <source>
        <dbReference type="Proteomes" id="UP001139336"/>
    </source>
</evidence>
<dbReference type="GO" id="GO:0016747">
    <property type="term" value="F:acyltransferase activity, transferring groups other than amino-acyl groups"/>
    <property type="evidence" value="ECO:0007669"/>
    <property type="project" value="InterPro"/>
</dbReference>
<dbReference type="EMBL" id="JAKGSI010000004">
    <property type="protein sequence ID" value="MCF4007072.1"/>
    <property type="molecule type" value="Genomic_DNA"/>
</dbReference>
<dbReference type="PANTHER" id="PTHR31435">
    <property type="entry name" value="PROTEIN NATD1"/>
    <property type="match status" value="1"/>
</dbReference>
<dbReference type="InterPro" id="IPR045057">
    <property type="entry name" value="Gcn5-rel_NAT"/>
</dbReference>
<proteinExistence type="predicted"/>
<dbReference type="CDD" id="cd04301">
    <property type="entry name" value="NAT_SF"/>
    <property type="match status" value="1"/>
</dbReference>
<name>A0A9X1U7T2_9CORY</name>
<dbReference type="PANTHER" id="PTHR31435:SF9">
    <property type="entry name" value="PROTEIN NATD1"/>
    <property type="match status" value="1"/>
</dbReference>